<accession>A0A9K3D0A4</accession>
<keyword evidence="2" id="KW-1133">Transmembrane helix</keyword>
<dbReference type="EMBL" id="BDIP01002689">
    <property type="protein sequence ID" value="GIQ86679.1"/>
    <property type="molecule type" value="Genomic_DNA"/>
</dbReference>
<proteinExistence type="predicted"/>
<dbReference type="AlphaFoldDB" id="A0A9K3D0A4"/>
<evidence type="ECO:0000256" key="2">
    <source>
        <dbReference type="SAM" id="Phobius"/>
    </source>
</evidence>
<dbReference type="Pfam" id="PF00892">
    <property type="entry name" value="EamA"/>
    <property type="match status" value="1"/>
</dbReference>
<feature type="domain" description="EamA" evidence="3">
    <location>
        <begin position="101"/>
        <end position="159"/>
    </location>
</feature>
<dbReference type="PANTHER" id="PTHR13146:SF0">
    <property type="entry name" value="SOLUTE CARRIER FAMILY 35 MEMBER F6"/>
    <property type="match status" value="1"/>
</dbReference>
<evidence type="ECO:0000313" key="4">
    <source>
        <dbReference type="EMBL" id="GIQ86679.1"/>
    </source>
</evidence>
<dbReference type="Proteomes" id="UP000265618">
    <property type="component" value="Unassembled WGS sequence"/>
</dbReference>
<gene>
    <name evidence="4" type="ORF">KIPB_008577</name>
</gene>
<dbReference type="GO" id="GO:0016020">
    <property type="term" value="C:membrane"/>
    <property type="evidence" value="ECO:0007669"/>
    <property type="project" value="InterPro"/>
</dbReference>
<dbReference type="InterPro" id="IPR037185">
    <property type="entry name" value="EmrE-like"/>
</dbReference>
<reference evidence="4 5" key="1">
    <citation type="journal article" date="2018" name="PLoS ONE">
        <title>The draft genome of Kipferlia bialata reveals reductive genome evolution in fornicate parasites.</title>
        <authorList>
            <person name="Tanifuji G."/>
            <person name="Takabayashi S."/>
            <person name="Kume K."/>
            <person name="Takagi M."/>
            <person name="Nakayama T."/>
            <person name="Kamikawa R."/>
            <person name="Inagaki Y."/>
            <person name="Hashimoto T."/>
        </authorList>
    </citation>
    <scope>NUCLEOTIDE SEQUENCE [LARGE SCALE GENOMIC DNA]</scope>
    <source>
        <strain evidence="4">NY0173</strain>
    </source>
</reference>
<organism evidence="4 5">
    <name type="scientific">Kipferlia bialata</name>
    <dbReference type="NCBI Taxonomy" id="797122"/>
    <lineage>
        <taxon>Eukaryota</taxon>
        <taxon>Metamonada</taxon>
        <taxon>Carpediemonas-like organisms</taxon>
        <taxon>Kipferlia</taxon>
    </lineage>
</organism>
<feature type="transmembrane region" description="Helical" evidence="2">
    <location>
        <begin position="291"/>
        <end position="316"/>
    </location>
</feature>
<dbReference type="InterPro" id="IPR000620">
    <property type="entry name" value="EamA_dom"/>
</dbReference>
<keyword evidence="2" id="KW-0472">Membrane</keyword>
<feature type="transmembrane region" description="Helical" evidence="2">
    <location>
        <begin position="177"/>
        <end position="197"/>
    </location>
</feature>
<dbReference type="SUPFAM" id="SSF103481">
    <property type="entry name" value="Multidrug resistance efflux transporter EmrE"/>
    <property type="match status" value="1"/>
</dbReference>
<feature type="region of interest" description="Disordered" evidence="1">
    <location>
        <begin position="53"/>
        <end position="77"/>
    </location>
</feature>
<feature type="transmembrane region" description="Helical" evidence="2">
    <location>
        <begin position="148"/>
        <end position="165"/>
    </location>
</feature>
<feature type="transmembrane region" description="Helical" evidence="2">
    <location>
        <begin position="117"/>
        <end position="136"/>
    </location>
</feature>
<dbReference type="OrthoDB" id="29773at2759"/>
<keyword evidence="2" id="KW-0812">Transmembrane</keyword>
<feature type="transmembrane region" description="Helical" evidence="2">
    <location>
        <begin position="251"/>
        <end position="270"/>
    </location>
</feature>
<dbReference type="PANTHER" id="PTHR13146">
    <property type="match status" value="1"/>
</dbReference>
<evidence type="ECO:0000313" key="5">
    <source>
        <dbReference type="Proteomes" id="UP000265618"/>
    </source>
</evidence>
<evidence type="ECO:0000259" key="3">
    <source>
        <dbReference type="Pfam" id="PF00892"/>
    </source>
</evidence>
<comment type="caution">
    <text evidence="4">The sequence shown here is derived from an EMBL/GenBank/DDBJ whole genome shotgun (WGS) entry which is preliminary data.</text>
</comment>
<evidence type="ECO:0000256" key="1">
    <source>
        <dbReference type="SAM" id="MobiDB-lite"/>
    </source>
</evidence>
<name>A0A9K3D0A4_9EUKA</name>
<protein>
    <submittedName>
        <fullName evidence="4">Solute carrier family 35 member SLC35F1/F2/F6</fullName>
    </submittedName>
</protein>
<keyword evidence="5" id="KW-1185">Reference proteome</keyword>
<feature type="transmembrane region" description="Helical" evidence="2">
    <location>
        <begin position="209"/>
        <end position="231"/>
    </location>
</feature>
<sequence>MGEALCFVGYAIFRGGKYLLGKRFVSMRSKREEGEEAMVQEVSPAVDVAEGMLTEGGNPEAETAGTQESGDAGLLHDETKPDLPVNKGYLFSAPTACDLMATTLMNIGLGLTHPSTYQLLRSASVVFTALFSVGFLRKKLSFRQHGMGVICIVVGTLIVGAHSILNNDGNQEEASNPLLGDMLIVSAQVLVAVQWIVEEVVLGNYTVHGLQAVGWEGTWGCAALIVILPIFQSLGIEDTKAAWYQITHNDIVKYSTICSICSIALFNFCGITITQRINAGSRATIDTLRSVLIYVVSITLGWENLAALTVIGFAVLTTGSLLYNKVIKWRDPAAELEAKMEQEARAAKKSEAYGTETSPSYPVVVGVEGETLV</sequence>